<dbReference type="PANTHER" id="PTHR30269">
    <property type="entry name" value="TRANSMEMBRANE PROTEIN YFCA"/>
    <property type="match status" value="1"/>
</dbReference>
<sequence length="242" mass="24496">MSGPGLLLLATAVLGGAAAQRVTGLGFALVASPFLVLLLGPFHGVLLANALSLLTNLLVLCFTWRDVAVRKVVLLSLPALVMVVPGAWIAHHLNTAVLMVLVGTVIVVALLTVSFVPRARVLRGGRGAVVAGGMSGFMNASAGVGGPAITLYAVSTDWEHREFVGSMQLYFAVLNAASLAAKGGVPDLALPAALTALAALAAGSAAGHWLTRRIPVRWARAATTSLAVLGATATTAKGLAAL</sequence>
<name>A0ABS3XAA3_9ACTN</name>
<evidence type="ECO:0000313" key="10">
    <source>
        <dbReference type="Proteomes" id="UP001519064"/>
    </source>
</evidence>
<comment type="similarity">
    <text evidence="2 8">Belongs to the 4-toluene sulfonate uptake permease (TSUP) (TC 2.A.102) family.</text>
</comment>
<feature type="transmembrane region" description="Helical" evidence="8">
    <location>
        <begin position="128"/>
        <end position="154"/>
    </location>
</feature>
<accession>A0ABS3XAA3</accession>
<reference evidence="9 10" key="1">
    <citation type="submission" date="2020-11" db="EMBL/GenBank/DDBJ databases">
        <title>Streptomyces spirodelae sp. nov., isolated from duckweed.</title>
        <authorList>
            <person name="Saimee Y."/>
            <person name="Duangmal K."/>
        </authorList>
    </citation>
    <scope>NUCLEOTIDE SEQUENCE [LARGE SCALE GENOMIC DNA]</scope>
    <source>
        <strain evidence="9 10">S16-07</strain>
    </source>
</reference>
<evidence type="ECO:0000256" key="5">
    <source>
        <dbReference type="ARBA" id="ARBA00022692"/>
    </source>
</evidence>
<dbReference type="Proteomes" id="UP001519064">
    <property type="component" value="Unassembled WGS sequence"/>
</dbReference>
<evidence type="ECO:0000256" key="4">
    <source>
        <dbReference type="ARBA" id="ARBA00022475"/>
    </source>
</evidence>
<evidence type="ECO:0000256" key="6">
    <source>
        <dbReference type="ARBA" id="ARBA00022989"/>
    </source>
</evidence>
<feature type="transmembrane region" description="Helical" evidence="8">
    <location>
        <begin position="72"/>
        <end position="90"/>
    </location>
</feature>
<dbReference type="EMBL" id="JADKMA010000045">
    <property type="protein sequence ID" value="MBO8192302.1"/>
    <property type="molecule type" value="Genomic_DNA"/>
</dbReference>
<dbReference type="RefSeq" id="WP_209239392.1">
    <property type="nucleotide sequence ID" value="NZ_JADKMA010000045.1"/>
</dbReference>
<organism evidence="9 10">
    <name type="scientific">Streptomyces oryzae</name>
    <dbReference type="NCBI Taxonomy" id="1434886"/>
    <lineage>
        <taxon>Bacteria</taxon>
        <taxon>Bacillati</taxon>
        <taxon>Actinomycetota</taxon>
        <taxon>Actinomycetes</taxon>
        <taxon>Kitasatosporales</taxon>
        <taxon>Streptomycetaceae</taxon>
        <taxon>Streptomyces</taxon>
    </lineage>
</organism>
<proteinExistence type="inferred from homology"/>
<keyword evidence="7 8" id="KW-0472">Membrane</keyword>
<evidence type="ECO:0000256" key="3">
    <source>
        <dbReference type="ARBA" id="ARBA00022448"/>
    </source>
</evidence>
<comment type="caution">
    <text evidence="9">The sequence shown here is derived from an EMBL/GenBank/DDBJ whole genome shotgun (WGS) entry which is preliminary data.</text>
</comment>
<keyword evidence="3" id="KW-0813">Transport</keyword>
<keyword evidence="6 8" id="KW-1133">Transmembrane helix</keyword>
<evidence type="ECO:0000256" key="8">
    <source>
        <dbReference type="RuleBase" id="RU363041"/>
    </source>
</evidence>
<feature type="transmembrane region" description="Helical" evidence="8">
    <location>
        <begin position="188"/>
        <end position="210"/>
    </location>
</feature>
<keyword evidence="4 8" id="KW-1003">Cell membrane</keyword>
<keyword evidence="10" id="KW-1185">Reference proteome</keyword>
<gene>
    <name evidence="9" type="ORF">ITI46_11580</name>
</gene>
<evidence type="ECO:0000313" key="9">
    <source>
        <dbReference type="EMBL" id="MBO8192302.1"/>
    </source>
</evidence>
<dbReference type="Pfam" id="PF01925">
    <property type="entry name" value="TauE"/>
    <property type="match status" value="1"/>
</dbReference>
<dbReference type="InterPro" id="IPR052017">
    <property type="entry name" value="TSUP"/>
</dbReference>
<evidence type="ECO:0000256" key="7">
    <source>
        <dbReference type="ARBA" id="ARBA00023136"/>
    </source>
</evidence>
<protein>
    <recommendedName>
        <fullName evidence="8">Probable membrane transporter protein</fullName>
    </recommendedName>
</protein>
<feature type="transmembrane region" description="Helical" evidence="8">
    <location>
        <begin position="96"/>
        <end position="116"/>
    </location>
</feature>
<comment type="subcellular location">
    <subcellularLocation>
        <location evidence="1 8">Cell membrane</location>
        <topology evidence="1 8">Multi-pass membrane protein</topology>
    </subcellularLocation>
</comment>
<evidence type="ECO:0000256" key="2">
    <source>
        <dbReference type="ARBA" id="ARBA00009142"/>
    </source>
</evidence>
<dbReference type="PANTHER" id="PTHR30269:SF37">
    <property type="entry name" value="MEMBRANE TRANSPORTER PROTEIN"/>
    <property type="match status" value="1"/>
</dbReference>
<keyword evidence="5 8" id="KW-0812">Transmembrane</keyword>
<feature type="transmembrane region" description="Helical" evidence="8">
    <location>
        <begin position="35"/>
        <end position="60"/>
    </location>
</feature>
<dbReference type="InterPro" id="IPR002781">
    <property type="entry name" value="TM_pro_TauE-like"/>
</dbReference>
<evidence type="ECO:0000256" key="1">
    <source>
        <dbReference type="ARBA" id="ARBA00004651"/>
    </source>
</evidence>